<reference evidence="1 2" key="1">
    <citation type="submission" date="2016-01" db="EMBL/GenBank/DDBJ databases">
        <title>Genome sequence of the acidophilic iron oxidising Ferrovum strain Z-31.</title>
        <authorList>
            <person name="Poehlein A."/>
            <person name="Ullrich S.R."/>
            <person name="Schloemann M."/>
            <person name="Muehling M."/>
            <person name="Daniel R."/>
        </authorList>
    </citation>
    <scope>NUCLEOTIDE SEQUENCE [LARGE SCALE GENOMIC DNA]</scope>
    <source>
        <strain evidence="1 2">Z-31</strain>
    </source>
</reference>
<protein>
    <submittedName>
        <fullName evidence="1">Uncharacterized protein</fullName>
    </submittedName>
</protein>
<proteinExistence type="predicted"/>
<sequence>MQGAGSTFKTWATAFTKGVLLHGCEHLLRDALGYVRTKPVFPSRFIFAGTGKGDDGRRREPCFFREPLKLVGAQFLVGDGAGVLPVFRLFQQTMAAKCFA</sequence>
<evidence type="ECO:0000313" key="2">
    <source>
        <dbReference type="Proteomes" id="UP000075653"/>
    </source>
</evidence>
<organism evidence="1 2">
    <name type="scientific">Ferrovum myxofaciens</name>
    <dbReference type="NCBI Taxonomy" id="416213"/>
    <lineage>
        <taxon>Bacteria</taxon>
        <taxon>Pseudomonadati</taxon>
        <taxon>Pseudomonadota</taxon>
        <taxon>Betaproteobacteria</taxon>
        <taxon>Ferrovales</taxon>
        <taxon>Ferrovaceae</taxon>
        <taxon>Ferrovum</taxon>
    </lineage>
</organism>
<dbReference type="AlphaFoldDB" id="A0A149VUT7"/>
<comment type="caution">
    <text evidence="1">The sequence shown here is derived from an EMBL/GenBank/DDBJ whole genome shotgun (WGS) entry which is preliminary data.</text>
</comment>
<dbReference type="EMBL" id="LRRD01000206">
    <property type="protein sequence ID" value="KXW56985.1"/>
    <property type="molecule type" value="Genomic_DNA"/>
</dbReference>
<accession>A0A149VUT7</accession>
<keyword evidence="2" id="KW-1185">Reference proteome</keyword>
<dbReference type="Proteomes" id="UP000075653">
    <property type="component" value="Unassembled WGS sequence"/>
</dbReference>
<gene>
    <name evidence="1" type="ORF">FEMY_24970</name>
</gene>
<evidence type="ECO:0000313" key="1">
    <source>
        <dbReference type="EMBL" id="KXW56985.1"/>
    </source>
</evidence>
<name>A0A149VUT7_9PROT</name>